<protein>
    <recommendedName>
        <fullName evidence="3">Neurochondrin-like protein</fullName>
    </recommendedName>
</protein>
<evidence type="ECO:0008006" key="3">
    <source>
        <dbReference type="Google" id="ProtNLM"/>
    </source>
</evidence>
<evidence type="ECO:0000313" key="2">
    <source>
        <dbReference type="Proteomes" id="UP001439008"/>
    </source>
</evidence>
<dbReference type="EMBL" id="JBDODL010000184">
    <property type="protein sequence ID" value="MES1919040.1"/>
    <property type="molecule type" value="Genomic_DNA"/>
</dbReference>
<organism evidence="1 2">
    <name type="scientific">Bonamia ostreae</name>
    <dbReference type="NCBI Taxonomy" id="126728"/>
    <lineage>
        <taxon>Eukaryota</taxon>
        <taxon>Sar</taxon>
        <taxon>Rhizaria</taxon>
        <taxon>Endomyxa</taxon>
        <taxon>Ascetosporea</taxon>
        <taxon>Haplosporida</taxon>
        <taxon>Bonamia</taxon>
    </lineage>
</organism>
<gene>
    <name evidence="1" type="ORF">MHBO_000914</name>
</gene>
<comment type="caution">
    <text evidence="1">The sequence shown here is derived from an EMBL/GenBank/DDBJ whole genome shotgun (WGS) entry which is preliminary data.</text>
</comment>
<accession>A0ABV2AH80</accession>
<dbReference type="Proteomes" id="UP001439008">
    <property type="component" value="Unassembled WGS sequence"/>
</dbReference>
<name>A0ABV2AH80_9EUKA</name>
<proteinExistence type="predicted"/>
<keyword evidence="2" id="KW-1185">Reference proteome</keyword>
<evidence type="ECO:0000313" key="1">
    <source>
        <dbReference type="EMBL" id="MES1919040.1"/>
    </source>
</evidence>
<reference evidence="1 2" key="1">
    <citation type="journal article" date="2024" name="BMC Biol.">
        <title>Comparative genomics of Ascetosporea gives new insight into the evolutionary basis for animal parasitism in Rhizaria.</title>
        <authorList>
            <person name="Hiltunen Thoren M."/>
            <person name="Onut-Brannstrom I."/>
            <person name="Alfjorden A."/>
            <person name="Peckova H."/>
            <person name="Swords F."/>
            <person name="Hooper C."/>
            <person name="Holzer A.S."/>
            <person name="Bass D."/>
            <person name="Burki F."/>
        </authorList>
    </citation>
    <scope>NUCLEOTIDE SEQUENCE [LARGE SCALE GENOMIC DNA]</scope>
    <source>
        <strain evidence="1">20-A016</strain>
    </source>
</reference>
<sequence length="642" mass="74639">MQMANVQKYLKLCSSNINEEKIAGLLLVQKYLEQNSKNKDETLLLLEKTYFSIDQKFFNAILKNKKIEYKNLAIDLMASFYLNPKLRNDINQNIDILINEYFAIKSNFNRFDNLLDLILLIFNDESSDFTGKKFDQFFNKICSDISAFAQHKTLSEMLILLITKSNAKNYLEILVKNLQNNFDDCFLDAVLAVLLIDNKPQILSSSEIILNLKAILFCILSNKSLKNDKSLKILNVLSDLTKNGIFDVQVSAPNLGKFCQNAQIDSNFVNKDFSKIVLTVLNIEIKLLLDKIEISSKDEKRFSSVGMYQSLLGNILDLVILGKIDFFGLQNLLTDLHENVFDNVGKHFEEIDDIYIDPLLAIMVRWLAENIDYGEKTPKKLNIVFKIFKKRENALFHFMPVLSYHYLLKEDLSQIIFDNSSVCIAINKISQIADSVISTKKCLDSNQIYCYNNCIDLIISANSHCHVLFSEQLEKTEKIFEKIFQRRSKFSSNMLRKSLFLLTAIMSFFAKTQKNIKFVSEKQFLGIFRKIFEKEILLFEDNELDWNPILKNLGDIFDCSEFIFDKNEIFENVEWLNPLFEFQKNSRFMAEHKILFENFLFQIIFSGDNGILFARNLTKNYKKAIQNNFENLGNFLIDITKN</sequence>